<feature type="domain" description="Calponin-homology (CH)" evidence="8">
    <location>
        <begin position="203"/>
        <end position="310"/>
    </location>
</feature>
<evidence type="ECO:0000256" key="7">
    <source>
        <dbReference type="ARBA" id="ARBA00023212"/>
    </source>
</evidence>
<keyword evidence="4" id="KW-0677">Repeat</keyword>
<proteinExistence type="inferred from homology"/>
<dbReference type="Pfam" id="PF00307">
    <property type="entry name" value="CH"/>
    <property type="match status" value="2"/>
</dbReference>
<protein>
    <recommendedName>
        <fullName evidence="8">Calponin-homology (CH) domain-containing protein</fullName>
    </recommendedName>
</protein>
<dbReference type="PANTHER" id="PTHR12114:SF1">
    <property type="entry name" value="GAMMA-PARVIN"/>
    <property type="match status" value="1"/>
</dbReference>
<reference evidence="9" key="1">
    <citation type="submission" date="2023-05" db="EMBL/GenBank/DDBJ databases">
        <authorList>
            <person name="Stuckert A."/>
        </authorList>
    </citation>
    <scope>NUCLEOTIDE SEQUENCE</scope>
</reference>
<dbReference type="EMBL" id="CATNWA010013996">
    <property type="protein sequence ID" value="CAI9566091.1"/>
    <property type="molecule type" value="Genomic_DNA"/>
</dbReference>
<dbReference type="InterPro" id="IPR036872">
    <property type="entry name" value="CH_dom_sf"/>
</dbReference>
<dbReference type="InterPro" id="IPR001715">
    <property type="entry name" value="CH_dom"/>
</dbReference>
<gene>
    <name evidence="9" type="ORF">SPARVUS_LOCUS6272736</name>
</gene>
<comment type="similarity">
    <text evidence="2">Belongs to the parvin family.</text>
</comment>
<accession>A0ABN9D344</accession>
<keyword evidence="10" id="KW-1185">Reference proteome</keyword>
<evidence type="ECO:0000256" key="1">
    <source>
        <dbReference type="ARBA" id="ARBA00004245"/>
    </source>
</evidence>
<evidence type="ECO:0000256" key="4">
    <source>
        <dbReference type="ARBA" id="ARBA00022737"/>
    </source>
</evidence>
<comment type="subcellular location">
    <subcellularLocation>
        <location evidence="1">Cytoplasm</location>
        <location evidence="1">Cytoskeleton</location>
    </subcellularLocation>
</comment>
<organism evidence="9 10">
    <name type="scientific">Staurois parvus</name>
    <dbReference type="NCBI Taxonomy" id="386267"/>
    <lineage>
        <taxon>Eukaryota</taxon>
        <taxon>Metazoa</taxon>
        <taxon>Chordata</taxon>
        <taxon>Craniata</taxon>
        <taxon>Vertebrata</taxon>
        <taxon>Euteleostomi</taxon>
        <taxon>Amphibia</taxon>
        <taxon>Batrachia</taxon>
        <taxon>Anura</taxon>
        <taxon>Neobatrachia</taxon>
        <taxon>Ranoidea</taxon>
        <taxon>Ranidae</taxon>
        <taxon>Staurois</taxon>
    </lineage>
</organism>
<dbReference type="SMART" id="SM00033">
    <property type="entry name" value="CH"/>
    <property type="match status" value="1"/>
</dbReference>
<evidence type="ECO:0000259" key="8">
    <source>
        <dbReference type="PROSITE" id="PS50021"/>
    </source>
</evidence>
<dbReference type="PROSITE" id="PS50021">
    <property type="entry name" value="CH"/>
    <property type="match status" value="2"/>
</dbReference>
<name>A0ABN9D344_9NEOB</name>
<dbReference type="Proteomes" id="UP001162483">
    <property type="component" value="Unassembled WGS sequence"/>
</dbReference>
<dbReference type="Gene3D" id="1.10.418.10">
    <property type="entry name" value="Calponin-like domain"/>
    <property type="match status" value="2"/>
</dbReference>
<dbReference type="PIRSF" id="PIRSF039131">
    <property type="entry name" value="Parvin"/>
    <property type="match status" value="1"/>
</dbReference>
<evidence type="ECO:0000256" key="5">
    <source>
        <dbReference type="ARBA" id="ARBA00022889"/>
    </source>
</evidence>
<evidence type="ECO:0000313" key="10">
    <source>
        <dbReference type="Proteomes" id="UP001162483"/>
    </source>
</evidence>
<keyword evidence="5" id="KW-0130">Cell adhesion</keyword>
<keyword evidence="7" id="KW-0206">Cytoskeleton</keyword>
<dbReference type="CDD" id="cd21307">
    <property type="entry name" value="CH_PARVG_rpt2"/>
    <property type="match status" value="1"/>
</dbReference>
<dbReference type="SUPFAM" id="SSF47576">
    <property type="entry name" value="Calponin-homology domain, CH-domain"/>
    <property type="match status" value="1"/>
</dbReference>
<evidence type="ECO:0000256" key="2">
    <source>
        <dbReference type="ARBA" id="ARBA00005666"/>
    </source>
</evidence>
<evidence type="ECO:0000313" key="9">
    <source>
        <dbReference type="EMBL" id="CAI9566091.1"/>
    </source>
</evidence>
<keyword evidence="6" id="KW-0009">Actin-binding</keyword>
<evidence type="ECO:0000256" key="3">
    <source>
        <dbReference type="ARBA" id="ARBA00022490"/>
    </source>
</evidence>
<dbReference type="PANTHER" id="PTHR12114">
    <property type="entry name" value="PARVIN"/>
    <property type="match status" value="1"/>
</dbReference>
<keyword evidence="3" id="KW-0963">Cytoplasm</keyword>
<feature type="domain" description="Calponin-homology (CH)" evidence="8">
    <location>
        <begin position="37"/>
        <end position="144"/>
    </location>
</feature>
<sequence>MDLFAQSGDSQMIFNTETQGEARKRLQPNAENDPKLQELKTFLIDWINDELKQEHIVVKSLEEDLFDGLILHHLLQKIGCLKLEVEEITLTVTNQKKKLGVILEEVSRCLQLEDSYLKWNVALIHSKDLLATLHLLIALAQHYRPDLSLPADVSIEVIVVEPTKSGMKTGKAIECFTGPREEDADPNKDPFNQLFELNPDRINDVKQAIVNFVNKQLVNLSLTVTDLDSQFADGVILLLLIGQVEGYFIPLSTFFLCPASKEDKLHNVSLALDHLTDGGILTNPVDPAEIVNRDLKTTLRVLYSLFLKHKNLLKSS</sequence>
<evidence type="ECO:0000256" key="6">
    <source>
        <dbReference type="ARBA" id="ARBA00023203"/>
    </source>
</evidence>
<comment type="caution">
    <text evidence="9">The sequence shown here is derived from an EMBL/GenBank/DDBJ whole genome shotgun (WGS) entry which is preliminary data.</text>
</comment>
<dbReference type="InterPro" id="IPR028433">
    <property type="entry name" value="Parvin"/>
</dbReference>